<dbReference type="WBParaSite" id="L893_g31938.t1">
    <property type="protein sequence ID" value="L893_g31938.t1"/>
    <property type="gene ID" value="L893_g31938"/>
</dbReference>
<dbReference type="AlphaFoldDB" id="A0A1I8A2J5"/>
<organism evidence="1 2">
    <name type="scientific">Steinernema glaseri</name>
    <dbReference type="NCBI Taxonomy" id="37863"/>
    <lineage>
        <taxon>Eukaryota</taxon>
        <taxon>Metazoa</taxon>
        <taxon>Ecdysozoa</taxon>
        <taxon>Nematoda</taxon>
        <taxon>Chromadorea</taxon>
        <taxon>Rhabditida</taxon>
        <taxon>Tylenchina</taxon>
        <taxon>Panagrolaimomorpha</taxon>
        <taxon>Strongyloidoidea</taxon>
        <taxon>Steinernematidae</taxon>
        <taxon>Steinernema</taxon>
    </lineage>
</organism>
<sequence>MHRLRVELREEGDASAPKRRVTILVAKLISGRRLENVVNTVFVLQPLESVLLLRGLSWRRSERWDNVVQSERHCFSNSCHAEEGDVAPAFVTRWVEQTWRTQGGGLIWKG</sequence>
<proteinExistence type="predicted"/>
<evidence type="ECO:0000313" key="1">
    <source>
        <dbReference type="Proteomes" id="UP000095287"/>
    </source>
</evidence>
<reference evidence="2" key="1">
    <citation type="submission" date="2016-11" db="UniProtKB">
        <authorList>
            <consortium name="WormBaseParasite"/>
        </authorList>
    </citation>
    <scope>IDENTIFICATION</scope>
</reference>
<name>A0A1I8A2J5_9BILA</name>
<keyword evidence="1" id="KW-1185">Reference proteome</keyword>
<dbReference type="Proteomes" id="UP000095287">
    <property type="component" value="Unplaced"/>
</dbReference>
<protein>
    <submittedName>
        <fullName evidence="2">Uncharacterized protein</fullName>
    </submittedName>
</protein>
<evidence type="ECO:0000313" key="2">
    <source>
        <dbReference type="WBParaSite" id="L893_g31938.t1"/>
    </source>
</evidence>
<accession>A0A1I8A2J5</accession>